<name>A0A8S5UQ39_9CAUD</name>
<protein>
    <submittedName>
        <fullName evidence="1">Uncharacterized protein</fullName>
    </submittedName>
</protein>
<accession>A0A8S5UQ39</accession>
<proteinExistence type="predicted"/>
<evidence type="ECO:0000313" key="1">
    <source>
        <dbReference type="EMBL" id="DAF96494.1"/>
    </source>
</evidence>
<organism evidence="1">
    <name type="scientific">Siphoviridae sp. ct5FX1</name>
    <dbReference type="NCBI Taxonomy" id="2825335"/>
    <lineage>
        <taxon>Viruses</taxon>
        <taxon>Duplodnaviria</taxon>
        <taxon>Heunggongvirae</taxon>
        <taxon>Uroviricota</taxon>
        <taxon>Caudoviricetes</taxon>
    </lineage>
</organism>
<reference evidence="1" key="1">
    <citation type="journal article" date="2021" name="Proc. Natl. Acad. Sci. U.S.A.">
        <title>A Catalog of Tens of Thousands of Viruses from Human Metagenomes Reveals Hidden Associations with Chronic Diseases.</title>
        <authorList>
            <person name="Tisza M.J."/>
            <person name="Buck C.B."/>
        </authorList>
    </citation>
    <scope>NUCLEOTIDE SEQUENCE</scope>
    <source>
        <strain evidence="1">Ct5FX1</strain>
    </source>
</reference>
<sequence>MGNRSILKDRMKQQENYRKMRNQVTDILLTGICMSGMEVHGIMWERFKAHRVQKVKQVHRDKKEKQEPPGHRGRKVKLVRRVQRGRMGRRQHFGLMKGVI</sequence>
<dbReference type="EMBL" id="BK016115">
    <property type="protein sequence ID" value="DAF96494.1"/>
    <property type="molecule type" value="Genomic_DNA"/>
</dbReference>